<protein>
    <submittedName>
        <fullName evidence="2">Uncharacterized protein</fullName>
    </submittedName>
</protein>
<accession>A0A9E7GCD4</accession>
<keyword evidence="3" id="KW-1185">Reference proteome</keyword>
<organism evidence="2 3">
    <name type="scientific">Musa troglodytarum</name>
    <name type="common">fe'i banana</name>
    <dbReference type="NCBI Taxonomy" id="320322"/>
    <lineage>
        <taxon>Eukaryota</taxon>
        <taxon>Viridiplantae</taxon>
        <taxon>Streptophyta</taxon>
        <taxon>Embryophyta</taxon>
        <taxon>Tracheophyta</taxon>
        <taxon>Spermatophyta</taxon>
        <taxon>Magnoliopsida</taxon>
        <taxon>Liliopsida</taxon>
        <taxon>Zingiberales</taxon>
        <taxon>Musaceae</taxon>
        <taxon>Musa</taxon>
    </lineage>
</organism>
<reference evidence="2" key="1">
    <citation type="submission" date="2022-05" db="EMBL/GenBank/DDBJ databases">
        <title>The Musa troglodytarum L. genome provides insights into the mechanism of non-climacteric behaviour and enrichment of carotenoids.</title>
        <authorList>
            <person name="Wang J."/>
        </authorList>
    </citation>
    <scope>NUCLEOTIDE SEQUENCE</scope>
    <source>
        <tissue evidence="2">Leaf</tissue>
    </source>
</reference>
<proteinExistence type="predicted"/>
<sequence>MEREDEFYGLLMAPRARSTSCIEVKAPKLRGGSQGESATDRILRPSPHLD</sequence>
<evidence type="ECO:0000256" key="1">
    <source>
        <dbReference type="SAM" id="MobiDB-lite"/>
    </source>
</evidence>
<name>A0A9E7GCD4_9LILI</name>
<dbReference type="Proteomes" id="UP001055439">
    <property type="component" value="Chromosome 6"/>
</dbReference>
<evidence type="ECO:0000313" key="2">
    <source>
        <dbReference type="EMBL" id="URE10022.1"/>
    </source>
</evidence>
<feature type="region of interest" description="Disordered" evidence="1">
    <location>
        <begin position="27"/>
        <end position="50"/>
    </location>
</feature>
<dbReference type="EMBL" id="CP097508">
    <property type="protein sequence ID" value="URE10022.1"/>
    <property type="molecule type" value="Genomic_DNA"/>
</dbReference>
<evidence type="ECO:0000313" key="3">
    <source>
        <dbReference type="Proteomes" id="UP001055439"/>
    </source>
</evidence>
<gene>
    <name evidence="2" type="ORF">MUK42_37794</name>
</gene>
<feature type="compositionally biased region" description="Basic and acidic residues" evidence="1">
    <location>
        <begin position="38"/>
        <end position="50"/>
    </location>
</feature>
<dbReference type="AlphaFoldDB" id="A0A9E7GCD4"/>